<accession>A0A0C2MVI8</accession>
<feature type="chain" id="PRO_5002152560" evidence="1">
    <location>
        <begin position="29"/>
        <end position="393"/>
    </location>
</feature>
<comment type="caution">
    <text evidence="2">The sequence shown here is derived from an EMBL/GenBank/DDBJ whole genome shotgun (WGS) entry which is preliminary data.</text>
</comment>
<evidence type="ECO:0000313" key="3">
    <source>
        <dbReference type="Proteomes" id="UP000031668"/>
    </source>
</evidence>
<keyword evidence="1" id="KW-0732">Signal</keyword>
<proteinExistence type="predicted"/>
<protein>
    <submittedName>
        <fullName evidence="2">Uncharacterized protein</fullName>
    </submittedName>
</protein>
<evidence type="ECO:0000313" key="2">
    <source>
        <dbReference type="EMBL" id="KII71391.1"/>
    </source>
</evidence>
<dbReference type="Proteomes" id="UP000031668">
    <property type="component" value="Unassembled WGS sequence"/>
</dbReference>
<dbReference type="EMBL" id="JWZT01001778">
    <property type="protein sequence ID" value="KII71391.1"/>
    <property type="molecule type" value="Genomic_DNA"/>
</dbReference>
<keyword evidence="3" id="KW-1185">Reference proteome</keyword>
<reference evidence="2 3" key="1">
    <citation type="journal article" date="2014" name="Genome Biol. Evol.">
        <title>The genome of the myxosporean Thelohanellus kitauei shows adaptations to nutrient acquisition within its fish host.</title>
        <authorList>
            <person name="Yang Y."/>
            <person name="Xiong J."/>
            <person name="Zhou Z."/>
            <person name="Huo F."/>
            <person name="Miao W."/>
            <person name="Ran C."/>
            <person name="Liu Y."/>
            <person name="Zhang J."/>
            <person name="Feng J."/>
            <person name="Wang M."/>
            <person name="Wang M."/>
            <person name="Wang L."/>
            <person name="Yao B."/>
        </authorList>
    </citation>
    <scope>NUCLEOTIDE SEQUENCE [LARGE SCALE GENOMIC DNA]</scope>
    <source>
        <strain evidence="2">Wuqing</strain>
    </source>
</reference>
<gene>
    <name evidence="2" type="ORF">RF11_02915</name>
</gene>
<dbReference type="AlphaFoldDB" id="A0A0C2MVI8"/>
<evidence type="ECO:0000256" key="1">
    <source>
        <dbReference type="SAM" id="SignalP"/>
    </source>
</evidence>
<sequence length="393" mass="43924">MKCPTFLFYRMMIFSAFLILLQLPKSNADFEVGETKCFQASTVEFYKFTVLFSKKVNFIPTTFSMKINSLTFRPSPWDSYDKEQKYVMVEYAGGCPGSKLVLFRHMSGADYYSFSFVTFHFGQFVIEDYKIDGGETGTGNVVGILERTSTQIEIRVNTADLVAPSTSNLNVQVWTENMNGRVYIVKFMNYLDPTQHVTYFVPSSGTNLHLPKSAVIELAVVDKKGELIENVLPILDLVQITLQTQPSVEKPAKLFFSSDLKKHFVRVKLFDHERKVQAMAIHSLADGQAVPALEGLNSTFKSLQNTEVTNAQTLSTMTGFNDKSMRFMTTVSRAGSCNEGGKKAFVVRHKKGDEVVSKQSRGMKSLTGASKIFFQTKLSEANENTCGLTATPA</sequence>
<organism evidence="2 3">
    <name type="scientific">Thelohanellus kitauei</name>
    <name type="common">Myxosporean</name>
    <dbReference type="NCBI Taxonomy" id="669202"/>
    <lineage>
        <taxon>Eukaryota</taxon>
        <taxon>Metazoa</taxon>
        <taxon>Cnidaria</taxon>
        <taxon>Myxozoa</taxon>
        <taxon>Myxosporea</taxon>
        <taxon>Bivalvulida</taxon>
        <taxon>Platysporina</taxon>
        <taxon>Myxobolidae</taxon>
        <taxon>Thelohanellus</taxon>
    </lineage>
</organism>
<name>A0A0C2MVI8_THEKT</name>
<feature type="signal peptide" evidence="1">
    <location>
        <begin position="1"/>
        <end position="28"/>
    </location>
</feature>